<accession>A0ABN2BZ02</accession>
<protein>
    <submittedName>
        <fullName evidence="1">Uncharacterized protein</fullName>
    </submittedName>
</protein>
<evidence type="ECO:0000313" key="1">
    <source>
        <dbReference type="EMBL" id="GAA1549363.1"/>
    </source>
</evidence>
<reference evidence="1 2" key="1">
    <citation type="journal article" date="2019" name="Int. J. Syst. Evol. Microbiol.">
        <title>The Global Catalogue of Microorganisms (GCM) 10K type strain sequencing project: providing services to taxonomists for standard genome sequencing and annotation.</title>
        <authorList>
            <consortium name="The Broad Institute Genomics Platform"/>
            <consortium name="The Broad Institute Genome Sequencing Center for Infectious Disease"/>
            <person name="Wu L."/>
            <person name="Ma J."/>
        </authorList>
    </citation>
    <scope>NUCLEOTIDE SEQUENCE [LARGE SCALE GENOMIC DNA]</scope>
    <source>
        <strain evidence="1 2">JCM 14588</strain>
    </source>
</reference>
<sequence length="120" mass="12408">MSTTSTPAAPIMSDVVTALVIDACGRPVLVTWPVERHGVDSIDEQLGCADLDVVDAGAFRAYACGNAMHLHNANPQPAHTLACHADATADDYAVWGAALIVRRADAGAQSLRLGVATLAT</sequence>
<organism evidence="1 2">
    <name type="scientific">Dermacoccus barathri</name>
    <dbReference type="NCBI Taxonomy" id="322601"/>
    <lineage>
        <taxon>Bacteria</taxon>
        <taxon>Bacillati</taxon>
        <taxon>Actinomycetota</taxon>
        <taxon>Actinomycetes</taxon>
        <taxon>Micrococcales</taxon>
        <taxon>Dermacoccaceae</taxon>
        <taxon>Dermacoccus</taxon>
    </lineage>
</organism>
<dbReference type="RefSeq" id="WP_346030672.1">
    <property type="nucleotide sequence ID" value="NZ_BAAANV010000049.1"/>
</dbReference>
<dbReference type="Proteomes" id="UP001501288">
    <property type="component" value="Unassembled WGS sequence"/>
</dbReference>
<proteinExistence type="predicted"/>
<name>A0ABN2BZ02_9MICO</name>
<gene>
    <name evidence="1" type="ORF">GCM10009762_23040</name>
</gene>
<evidence type="ECO:0000313" key="2">
    <source>
        <dbReference type="Proteomes" id="UP001501288"/>
    </source>
</evidence>
<comment type="caution">
    <text evidence="1">The sequence shown here is derived from an EMBL/GenBank/DDBJ whole genome shotgun (WGS) entry which is preliminary data.</text>
</comment>
<dbReference type="EMBL" id="BAAANV010000049">
    <property type="protein sequence ID" value="GAA1549363.1"/>
    <property type="molecule type" value="Genomic_DNA"/>
</dbReference>
<keyword evidence="2" id="KW-1185">Reference proteome</keyword>